<dbReference type="Proteomes" id="UP000054662">
    <property type="component" value="Unassembled WGS sequence"/>
</dbReference>
<sequence>MTVILNTQKDKFFIALGKQHDHSFVMFGVYDQNKVRRLLCRVGKHKYEPDDEKTNIIVKGVRNLSNFFFSSVKAKLGSEPIYKKKPCVDPISYQAYEATYEQYLELIGIIEGVSQKKRPIWCFKPYDHNDDYVLLTEKNSRVTQKTDHHKEIKDNVESLSVSNTCRHTAIRLVEEVLKTPLSPSISSRYFVDFLCKTQLVHGVPSSDIPFYVLPIPPNQFTTQSPAHQDILKKLYARMEHLITLDPNSVATMEKFNSIKAQYNQLAGSPALSLEQLLESIQSWKERDKALLSTLRKTYIWDFFLNRSSATMDTVNEIESSLKNDKNGLK</sequence>
<name>A0A0W1A8Z2_9GAMM</name>
<reference evidence="1 2" key="1">
    <citation type="submission" date="2015-11" db="EMBL/GenBank/DDBJ databases">
        <title>Genomic analysis of 38 Legionella species identifies large and diverse effector repertoires.</title>
        <authorList>
            <person name="Burstein D."/>
            <person name="Amaro F."/>
            <person name="Zusman T."/>
            <person name="Lifshitz Z."/>
            <person name="Cohen O."/>
            <person name="Gilbert J.A."/>
            <person name="Pupko T."/>
            <person name="Shuman H.A."/>
            <person name="Segal G."/>
        </authorList>
    </citation>
    <scope>NUCLEOTIDE SEQUENCE [LARGE SCALE GENOMIC DNA]</scope>
    <source>
        <strain evidence="1 2">ATCC 49508</strain>
    </source>
</reference>
<organism evidence="1 2">
    <name type="scientific">Legionella worsleiensis</name>
    <dbReference type="NCBI Taxonomy" id="45076"/>
    <lineage>
        <taxon>Bacteria</taxon>
        <taxon>Pseudomonadati</taxon>
        <taxon>Pseudomonadota</taxon>
        <taxon>Gammaproteobacteria</taxon>
        <taxon>Legionellales</taxon>
        <taxon>Legionellaceae</taxon>
        <taxon>Legionella</taxon>
    </lineage>
</organism>
<keyword evidence="2" id="KW-1185">Reference proteome</keyword>
<gene>
    <name evidence="1" type="ORF">Lwor_1718</name>
</gene>
<dbReference type="RefSeq" id="WP_058493512.1">
    <property type="nucleotide sequence ID" value="NZ_CBCRUR010000019.1"/>
</dbReference>
<proteinExistence type="predicted"/>
<accession>A0A0W1A8Z2</accession>
<dbReference type="STRING" id="45076.Lwor_1718"/>
<dbReference type="AlphaFoldDB" id="A0A0W1A8Z2"/>
<dbReference type="PATRIC" id="fig|45076.6.peg.1862"/>
<comment type="caution">
    <text evidence="1">The sequence shown here is derived from an EMBL/GenBank/DDBJ whole genome shotgun (WGS) entry which is preliminary data.</text>
</comment>
<protein>
    <submittedName>
        <fullName evidence="1">Uncharacterized protein</fullName>
    </submittedName>
</protein>
<dbReference type="EMBL" id="LNZC01000022">
    <property type="protein sequence ID" value="KTD77836.1"/>
    <property type="molecule type" value="Genomic_DNA"/>
</dbReference>
<dbReference type="OrthoDB" id="5651600at2"/>
<evidence type="ECO:0000313" key="1">
    <source>
        <dbReference type="EMBL" id="KTD77836.1"/>
    </source>
</evidence>
<evidence type="ECO:0000313" key="2">
    <source>
        <dbReference type="Proteomes" id="UP000054662"/>
    </source>
</evidence>